<evidence type="ECO:0000313" key="1">
    <source>
        <dbReference type="EMBL" id="PWZ45429.1"/>
    </source>
</evidence>
<reference evidence="1" key="1">
    <citation type="journal article" date="2018" name="Nat. Genet.">
        <title>Extensive intraspecific gene order and gene structural variations between Mo17 and other maize genomes.</title>
        <authorList>
            <person name="Sun S."/>
            <person name="Zhou Y."/>
            <person name="Chen J."/>
            <person name="Shi J."/>
            <person name="Zhao H."/>
            <person name="Zhao H."/>
            <person name="Song W."/>
            <person name="Zhang M."/>
            <person name="Cui Y."/>
            <person name="Dong X."/>
            <person name="Liu H."/>
            <person name="Ma X."/>
            <person name="Jiao Y."/>
            <person name="Wang B."/>
            <person name="Wei X."/>
            <person name="Stein J.C."/>
            <person name="Glaubitz J.C."/>
            <person name="Lu F."/>
            <person name="Yu G."/>
            <person name="Liang C."/>
            <person name="Fengler K."/>
            <person name="Li B."/>
            <person name="Rafalski A."/>
            <person name="Schnable P.S."/>
            <person name="Ware D.H."/>
            <person name="Buckler E.S."/>
            <person name="Lai J."/>
        </authorList>
    </citation>
    <scope>NUCLEOTIDE SEQUENCE [LARGE SCALE GENOMIC DNA]</scope>
    <source>
        <tissue evidence="1">Seedling</tissue>
    </source>
</reference>
<sequence>MDEVTRVAYKRISLGVCFLRMI</sequence>
<name>A0A3L6GC06_MAIZE</name>
<dbReference type="AlphaFoldDB" id="A0A3L6GC06"/>
<organism evidence="1">
    <name type="scientific">Zea mays</name>
    <name type="common">Maize</name>
    <dbReference type="NCBI Taxonomy" id="4577"/>
    <lineage>
        <taxon>Eukaryota</taxon>
        <taxon>Viridiplantae</taxon>
        <taxon>Streptophyta</taxon>
        <taxon>Embryophyta</taxon>
        <taxon>Tracheophyta</taxon>
        <taxon>Spermatophyta</taxon>
        <taxon>Magnoliopsida</taxon>
        <taxon>Liliopsida</taxon>
        <taxon>Poales</taxon>
        <taxon>Poaceae</taxon>
        <taxon>PACMAD clade</taxon>
        <taxon>Panicoideae</taxon>
        <taxon>Andropogonodae</taxon>
        <taxon>Andropogoneae</taxon>
        <taxon>Tripsacinae</taxon>
        <taxon>Zea</taxon>
    </lineage>
</organism>
<dbReference type="EMBL" id="NCVQ01000002">
    <property type="protein sequence ID" value="PWZ45429.1"/>
    <property type="molecule type" value="Genomic_DNA"/>
</dbReference>
<gene>
    <name evidence="1" type="ORF">Zm00014a_028159</name>
</gene>
<accession>A0A3L6GC06</accession>
<proteinExistence type="predicted"/>
<dbReference type="Proteomes" id="UP000251960">
    <property type="component" value="Chromosome 10"/>
</dbReference>
<comment type="caution">
    <text evidence="1">The sequence shown here is derived from an EMBL/GenBank/DDBJ whole genome shotgun (WGS) entry which is preliminary data.</text>
</comment>
<protein>
    <submittedName>
        <fullName evidence="1">Uncharacterized protein</fullName>
    </submittedName>
</protein>